<dbReference type="Proteomes" id="UP000694428">
    <property type="component" value="Unplaced"/>
</dbReference>
<proteinExistence type="predicted"/>
<name>A0A8C9L160_PAVCR</name>
<sequence>EFWLKSKGKPNGKKPAPEEKKLYLEPEYTKSRITDFEFKELRQLSFITSTYSIVQSQNSVQESRVRPWQCAIRKGSESRLEQKVKKSLLDPDFIRSGQCVSLRGGDQ</sequence>
<reference evidence="1" key="1">
    <citation type="submission" date="2025-08" db="UniProtKB">
        <authorList>
            <consortium name="Ensembl"/>
        </authorList>
    </citation>
    <scope>IDENTIFICATION</scope>
</reference>
<dbReference type="Ensembl" id="ENSPSTT00000000563.1">
    <property type="protein sequence ID" value="ENSPSTP00000000538.1"/>
    <property type="gene ID" value="ENSPSTG00000000465.1"/>
</dbReference>
<dbReference type="AlphaFoldDB" id="A0A8C9L160"/>
<protein>
    <submittedName>
        <fullName evidence="1">Uncharacterized protein</fullName>
    </submittedName>
</protein>
<evidence type="ECO:0000313" key="2">
    <source>
        <dbReference type="Proteomes" id="UP000694428"/>
    </source>
</evidence>
<keyword evidence="2" id="KW-1185">Reference proteome</keyword>
<accession>A0A8C9L160</accession>
<evidence type="ECO:0000313" key="1">
    <source>
        <dbReference type="Ensembl" id="ENSPSTP00000000538.1"/>
    </source>
</evidence>
<reference evidence="1" key="2">
    <citation type="submission" date="2025-09" db="UniProtKB">
        <authorList>
            <consortium name="Ensembl"/>
        </authorList>
    </citation>
    <scope>IDENTIFICATION</scope>
</reference>
<organism evidence="1 2">
    <name type="scientific">Pavo cristatus</name>
    <name type="common">Indian peafowl</name>
    <name type="synonym">Blue peafowl</name>
    <dbReference type="NCBI Taxonomy" id="9049"/>
    <lineage>
        <taxon>Eukaryota</taxon>
        <taxon>Metazoa</taxon>
        <taxon>Chordata</taxon>
        <taxon>Craniata</taxon>
        <taxon>Vertebrata</taxon>
        <taxon>Euteleostomi</taxon>
        <taxon>Archelosauria</taxon>
        <taxon>Archosauria</taxon>
        <taxon>Dinosauria</taxon>
        <taxon>Saurischia</taxon>
        <taxon>Theropoda</taxon>
        <taxon>Coelurosauria</taxon>
        <taxon>Aves</taxon>
        <taxon>Neognathae</taxon>
        <taxon>Galloanserae</taxon>
        <taxon>Galliformes</taxon>
        <taxon>Phasianidae</taxon>
        <taxon>Phasianinae</taxon>
        <taxon>Pavo</taxon>
    </lineage>
</organism>